<dbReference type="AlphaFoldDB" id="A0A1M7MFI0"/>
<protein>
    <recommendedName>
        <fullName evidence="4">Small Trp-rich protein</fullName>
    </recommendedName>
</protein>
<accession>A0A1M7MFI0</accession>
<evidence type="ECO:0000313" key="3">
    <source>
        <dbReference type="Proteomes" id="UP000184394"/>
    </source>
</evidence>
<dbReference type="Proteomes" id="UP000184394">
    <property type="component" value="Unassembled WGS sequence"/>
</dbReference>
<gene>
    <name evidence="2" type="ORF">SAMN04487860_12214</name>
</gene>
<feature type="transmembrane region" description="Helical" evidence="1">
    <location>
        <begin position="39"/>
        <end position="59"/>
    </location>
</feature>
<dbReference type="EMBL" id="FRCT01000022">
    <property type="protein sequence ID" value="SHM89554.1"/>
    <property type="molecule type" value="Genomic_DNA"/>
</dbReference>
<keyword evidence="1" id="KW-0472">Membrane</keyword>
<evidence type="ECO:0000313" key="2">
    <source>
        <dbReference type="EMBL" id="SHM89554.1"/>
    </source>
</evidence>
<feature type="transmembrane region" description="Helical" evidence="1">
    <location>
        <begin position="7"/>
        <end position="33"/>
    </location>
</feature>
<name>A0A1M7MFI0_RUMFL</name>
<dbReference type="RefSeq" id="WP_072952403.1">
    <property type="nucleotide sequence ID" value="NZ_FRCT01000022.1"/>
</dbReference>
<evidence type="ECO:0000256" key="1">
    <source>
        <dbReference type="SAM" id="Phobius"/>
    </source>
</evidence>
<organism evidence="2 3">
    <name type="scientific">Ruminococcus flavefaciens</name>
    <dbReference type="NCBI Taxonomy" id="1265"/>
    <lineage>
        <taxon>Bacteria</taxon>
        <taxon>Bacillati</taxon>
        <taxon>Bacillota</taxon>
        <taxon>Clostridia</taxon>
        <taxon>Eubacteriales</taxon>
        <taxon>Oscillospiraceae</taxon>
        <taxon>Ruminococcus</taxon>
    </lineage>
</organism>
<keyword evidence="1" id="KW-1133">Transmembrane helix</keyword>
<dbReference type="OrthoDB" id="1827387at2"/>
<keyword evidence="1" id="KW-0812">Transmembrane</keyword>
<reference evidence="2 3" key="1">
    <citation type="submission" date="2016-11" db="EMBL/GenBank/DDBJ databases">
        <authorList>
            <person name="Jaros S."/>
            <person name="Januszkiewicz K."/>
            <person name="Wedrychowicz H."/>
        </authorList>
    </citation>
    <scope>NUCLEOTIDE SEQUENCE [LARGE SCALE GENOMIC DNA]</scope>
    <source>
        <strain evidence="2 3">Y1</strain>
    </source>
</reference>
<evidence type="ECO:0008006" key="4">
    <source>
        <dbReference type="Google" id="ProtNLM"/>
    </source>
</evidence>
<proteinExistence type="predicted"/>
<sequence>MKKKDITFIIGLTILMGVTWVIGELVMGLWIAVMPKTHIIWFAVIVAITLAISIWHSFIEDRSDFEDPKRAKYERKVNKRKNK</sequence>